<evidence type="ECO:0000313" key="2">
    <source>
        <dbReference type="Proteomes" id="UP001480595"/>
    </source>
</evidence>
<reference evidence="1 2" key="1">
    <citation type="submission" date="2023-01" db="EMBL/GenBank/DDBJ databases">
        <title>Analysis of 21 Apiospora genomes using comparative genomics revels a genus with tremendous synthesis potential of carbohydrate active enzymes and secondary metabolites.</title>
        <authorList>
            <person name="Sorensen T."/>
        </authorList>
    </citation>
    <scope>NUCLEOTIDE SEQUENCE [LARGE SCALE GENOMIC DNA]</scope>
    <source>
        <strain evidence="1 2">CBS 135458</strain>
    </source>
</reference>
<evidence type="ECO:0000313" key="1">
    <source>
        <dbReference type="EMBL" id="KAK8073684.1"/>
    </source>
</evidence>
<comment type="caution">
    <text evidence="1">The sequence shown here is derived from an EMBL/GenBank/DDBJ whole genome shotgun (WGS) entry which is preliminary data.</text>
</comment>
<organism evidence="1 2">
    <name type="scientific">Apiospora phragmitis</name>
    <dbReference type="NCBI Taxonomy" id="2905665"/>
    <lineage>
        <taxon>Eukaryota</taxon>
        <taxon>Fungi</taxon>
        <taxon>Dikarya</taxon>
        <taxon>Ascomycota</taxon>
        <taxon>Pezizomycotina</taxon>
        <taxon>Sordariomycetes</taxon>
        <taxon>Xylariomycetidae</taxon>
        <taxon>Amphisphaeriales</taxon>
        <taxon>Apiosporaceae</taxon>
        <taxon>Apiospora</taxon>
    </lineage>
</organism>
<protein>
    <submittedName>
        <fullName evidence="1">Isoamyl alcohol oxidase</fullName>
    </submittedName>
</protein>
<keyword evidence="2" id="KW-1185">Reference proteome</keyword>
<name>A0ABR1VUV6_9PEZI</name>
<dbReference type="Proteomes" id="UP001480595">
    <property type="component" value="Unassembled WGS sequence"/>
</dbReference>
<dbReference type="EMBL" id="JAQQWL010000005">
    <property type="protein sequence ID" value="KAK8073684.1"/>
    <property type="molecule type" value="Genomic_DNA"/>
</dbReference>
<dbReference type="GeneID" id="92089055"/>
<proteinExistence type="predicted"/>
<gene>
    <name evidence="1" type="ORF">PG994_004583</name>
</gene>
<accession>A0ABR1VUV6</accession>
<sequence length="154" mass="16397">MAITDQDSSPDGGLDFHCCPFRGRVDSDVAATSAAVLPVLPGDDCWPSPEEWNDFNETISGGLIATVPIASPCHDSFPGVEYDAEKCADIQANWARPSFHFATAHSPMTSFFANLSCDPFTPRDTPCIGGAYVSYAVNASGVSNYRETVPSPTT</sequence>
<dbReference type="RefSeq" id="XP_066718159.1">
    <property type="nucleotide sequence ID" value="XM_066855992.1"/>
</dbReference>